<keyword evidence="5" id="KW-0130">Cell adhesion</keyword>
<reference evidence="12" key="1">
    <citation type="submission" date="2023-07" db="EMBL/GenBank/DDBJ databases">
        <authorList>
            <person name="Stuckert A."/>
        </authorList>
    </citation>
    <scope>NUCLEOTIDE SEQUENCE</scope>
</reference>
<accession>A0ABN9LI75</accession>
<dbReference type="PROSITE" id="PS00232">
    <property type="entry name" value="CADHERIN_1"/>
    <property type="match status" value="3"/>
</dbReference>
<name>A0ABN9LI75_9NEOB</name>
<feature type="domain" description="Cadherin" evidence="11">
    <location>
        <begin position="232"/>
        <end position="335"/>
    </location>
</feature>
<dbReference type="InterPro" id="IPR015919">
    <property type="entry name" value="Cadherin-like_sf"/>
</dbReference>
<proteinExistence type="predicted"/>
<organism evidence="12 13">
    <name type="scientific">Ranitomeya imitator</name>
    <name type="common">mimic poison frog</name>
    <dbReference type="NCBI Taxonomy" id="111125"/>
    <lineage>
        <taxon>Eukaryota</taxon>
        <taxon>Metazoa</taxon>
        <taxon>Chordata</taxon>
        <taxon>Craniata</taxon>
        <taxon>Vertebrata</taxon>
        <taxon>Euteleostomi</taxon>
        <taxon>Amphibia</taxon>
        <taxon>Batrachia</taxon>
        <taxon>Anura</taxon>
        <taxon>Neobatrachia</taxon>
        <taxon>Hyloidea</taxon>
        <taxon>Dendrobatidae</taxon>
        <taxon>Dendrobatinae</taxon>
        <taxon>Ranitomeya</taxon>
    </lineage>
</organism>
<feature type="domain" description="Cadherin" evidence="11">
    <location>
        <begin position="656"/>
        <end position="766"/>
    </location>
</feature>
<evidence type="ECO:0000313" key="12">
    <source>
        <dbReference type="EMBL" id="CAJ0940489.1"/>
    </source>
</evidence>
<feature type="domain" description="Cadherin" evidence="11">
    <location>
        <begin position="447"/>
        <end position="550"/>
    </location>
</feature>
<dbReference type="SUPFAM" id="SSF49313">
    <property type="entry name" value="Cadherin-like"/>
    <property type="match status" value="7"/>
</dbReference>
<keyword evidence="8" id="KW-0325">Glycoprotein</keyword>
<evidence type="ECO:0000259" key="11">
    <source>
        <dbReference type="PROSITE" id="PS50268"/>
    </source>
</evidence>
<dbReference type="PANTHER" id="PTHR24028:SF146">
    <property type="entry name" value="CADHERIN 96CB, ISOFORM D-RELATED"/>
    <property type="match status" value="1"/>
</dbReference>
<keyword evidence="2 10" id="KW-0812">Transmembrane</keyword>
<dbReference type="InterPro" id="IPR013164">
    <property type="entry name" value="Cadherin_N"/>
</dbReference>
<dbReference type="Pfam" id="PF00028">
    <property type="entry name" value="Cadherin"/>
    <property type="match status" value="5"/>
</dbReference>
<comment type="subcellular location">
    <subcellularLocation>
        <location evidence="1">Membrane</location>
        <topology evidence="1">Single-pass membrane protein</topology>
    </subcellularLocation>
</comment>
<keyword evidence="6 10" id="KW-1133">Transmembrane helix</keyword>
<dbReference type="PRINTS" id="PR00205">
    <property type="entry name" value="CADHERIN"/>
</dbReference>
<evidence type="ECO:0000256" key="4">
    <source>
        <dbReference type="ARBA" id="ARBA00022837"/>
    </source>
</evidence>
<evidence type="ECO:0000256" key="10">
    <source>
        <dbReference type="SAM" id="Phobius"/>
    </source>
</evidence>
<evidence type="ECO:0000256" key="1">
    <source>
        <dbReference type="ARBA" id="ARBA00004167"/>
    </source>
</evidence>
<evidence type="ECO:0000256" key="3">
    <source>
        <dbReference type="ARBA" id="ARBA00022737"/>
    </source>
</evidence>
<evidence type="ECO:0000313" key="13">
    <source>
        <dbReference type="Proteomes" id="UP001176940"/>
    </source>
</evidence>
<evidence type="ECO:0000256" key="7">
    <source>
        <dbReference type="ARBA" id="ARBA00023136"/>
    </source>
</evidence>
<dbReference type="InterPro" id="IPR002126">
    <property type="entry name" value="Cadherin-like_dom"/>
</dbReference>
<dbReference type="Proteomes" id="UP001176940">
    <property type="component" value="Unassembled WGS sequence"/>
</dbReference>
<dbReference type="PROSITE" id="PS50268">
    <property type="entry name" value="CADHERIN_2"/>
    <property type="match status" value="7"/>
</dbReference>
<feature type="domain" description="Cadherin" evidence="11">
    <location>
        <begin position="126"/>
        <end position="231"/>
    </location>
</feature>
<gene>
    <name evidence="12" type="ORF">RIMI_LOCUS8622975</name>
</gene>
<evidence type="ECO:0000256" key="9">
    <source>
        <dbReference type="PROSITE-ProRule" id="PRU00043"/>
    </source>
</evidence>
<keyword evidence="13" id="KW-1185">Reference proteome</keyword>
<comment type="caution">
    <text evidence="12">The sequence shown here is derived from an EMBL/GenBank/DDBJ whole genome shotgun (WGS) entry which is preliminary data.</text>
</comment>
<feature type="domain" description="Cadherin" evidence="11">
    <location>
        <begin position="43"/>
        <end position="125"/>
    </location>
</feature>
<feature type="domain" description="Cadherin" evidence="11">
    <location>
        <begin position="551"/>
        <end position="652"/>
    </location>
</feature>
<dbReference type="EMBL" id="CAUEEQ010017264">
    <property type="protein sequence ID" value="CAJ0940489.1"/>
    <property type="molecule type" value="Genomic_DNA"/>
</dbReference>
<feature type="transmembrane region" description="Helical" evidence="10">
    <location>
        <begin position="796"/>
        <end position="824"/>
    </location>
</feature>
<keyword evidence="7 10" id="KW-0472">Membrane</keyword>
<dbReference type="CDD" id="cd11304">
    <property type="entry name" value="Cadherin_repeat"/>
    <property type="match status" value="7"/>
</dbReference>
<evidence type="ECO:0000256" key="6">
    <source>
        <dbReference type="ARBA" id="ARBA00022989"/>
    </source>
</evidence>
<dbReference type="Pfam" id="PF08266">
    <property type="entry name" value="Cadherin_2"/>
    <property type="match status" value="1"/>
</dbReference>
<keyword evidence="4 9" id="KW-0106">Calcium</keyword>
<sequence>MTQKYFLLVSTFQVLNFPGATTEVLFHVQEEQEEDTLIGSLGDNFPSPTPLKYKLLTYTNYFHLDSQSGNLYTTADKLDRESLCPLDTEDQCSMTLDVFILSQEHSEFTKVTLFILDINDNQPYFSESIYTISIPEDTAIGTSFVIDQFAKDLDIDHNADLSYQLISPDDVFTLDQHVEFLMLILLRPLDRESHSEHRMGLIAYDNGFPRLSGSATLVVQIIDVNDNCPVFLTSNVSVTLPRNKSVGDRVVQLQAVDADDGENGVIEYYYSTRVAESIKKHFTLDHSSGLLTLSEPLQDEVMRYRLSVIAVGLGCFPAVALVTINLENIQKKPKIEVRFIASHNKGGISIQEDVPPGTIIAILDIIDPDVSISRPLFINESSPFYLRSSDSSSDTFLLLTSSPLDFELKEQYDITIIGNSIINESFTVTETVKIQIEDVNDNNPTFLNHLEEIVIEENNVPGDLLLTLSASDEDSGSNGDISYYLLDGDPKVFSIDSESGTLKVSISLDREMRSSYIVHAIAIDHGLPSMNDSCVIAIEVLDQNDNPPTFASNEFTFFIPEDLPYQGEVGYINVTDVDSGSNGDVSVHLINTTSLFSMGQDRTLRLEGPLDYEKVVMYELWLEARDKGSPSLTSQVKALVVVLDVNDNAPFIVLPESNFSYVLVPPDTLQGSSVTKVHAIDYDAGLNGVITYTEYGEISPSANLFKVDANTGNIILKESTNSHHCGLYQLLVKASDQGYPEVLSTIVWVNILLNQSISNRSYVESLIMMSKTSVMQENQVITLEPCLKSPPAMAQFSWSLTAPVVLAIMSVSIICCMAGTLLFLCSRRNSKKEKQSPDVQLPLQINVDCYTKDWDEVKSCDPPDGSGPL</sequence>
<dbReference type="PANTHER" id="PTHR24028">
    <property type="entry name" value="CADHERIN-87A"/>
    <property type="match status" value="1"/>
</dbReference>
<dbReference type="InterPro" id="IPR020894">
    <property type="entry name" value="Cadherin_CS"/>
</dbReference>
<keyword evidence="3" id="KW-0677">Repeat</keyword>
<dbReference type="InterPro" id="IPR050174">
    <property type="entry name" value="Protocadherin/Cadherin-CA"/>
</dbReference>
<feature type="domain" description="Cadherin" evidence="11">
    <location>
        <begin position="348"/>
        <end position="446"/>
    </location>
</feature>
<evidence type="ECO:0000256" key="8">
    <source>
        <dbReference type="ARBA" id="ARBA00023180"/>
    </source>
</evidence>
<protein>
    <recommendedName>
        <fullName evidence="11">Cadherin domain-containing protein</fullName>
    </recommendedName>
</protein>
<evidence type="ECO:0000256" key="5">
    <source>
        <dbReference type="ARBA" id="ARBA00022889"/>
    </source>
</evidence>
<dbReference type="Gene3D" id="2.60.40.60">
    <property type="entry name" value="Cadherins"/>
    <property type="match status" value="7"/>
</dbReference>
<evidence type="ECO:0000256" key="2">
    <source>
        <dbReference type="ARBA" id="ARBA00022692"/>
    </source>
</evidence>
<dbReference type="SMART" id="SM00112">
    <property type="entry name" value="CA"/>
    <property type="match status" value="7"/>
</dbReference>